<dbReference type="InterPro" id="IPR029032">
    <property type="entry name" value="AhpD-like"/>
</dbReference>
<dbReference type="InterPro" id="IPR004675">
    <property type="entry name" value="AhpD_core"/>
</dbReference>
<accession>A0ABS0B4N8</accession>
<dbReference type="SUPFAM" id="SSF69118">
    <property type="entry name" value="AhpD-like"/>
    <property type="match status" value="1"/>
</dbReference>
<gene>
    <name evidence="2" type="ORF">IU514_06290</name>
</gene>
<evidence type="ECO:0000313" key="3">
    <source>
        <dbReference type="Proteomes" id="UP001429984"/>
    </source>
</evidence>
<protein>
    <submittedName>
        <fullName evidence="2">Carboxymuconolactone decarboxylase family protein</fullName>
    </submittedName>
</protein>
<name>A0ABS0B4N8_9GAMM</name>
<sequence length="134" mass="14740">MSADNAEGGGKDRIAEFTAFRKRMNERILAEPNQVVRRFFALDTQTYQAGALDVKTKELLGLVASMVLRCDDCISYHVAQCKEAGVNRDEMFEAFSVGLVVGGSIVIPHLRRAVDFLDQLEQGEATAPAGHDHD</sequence>
<dbReference type="PANTHER" id="PTHR33930:SF2">
    <property type="entry name" value="BLR3452 PROTEIN"/>
    <property type="match status" value="1"/>
</dbReference>
<organism evidence="2 3">
    <name type="scientific">Lysobacter niastensis</name>
    <dbReference type="NCBI Taxonomy" id="380629"/>
    <lineage>
        <taxon>Bacteria</taxon>
        <taxon>Pseudomonadati</taxon>
        <taxon>Pseudomonadota</taxon>
        <taxon>Gammaproteobacteria</taxon>
        <taxon>Lysobacterales</taxon>
        <taxon>Lysobacteraceae</taxon>
        <taxon>Lysobacter</taxon>
    </lineage>
</organism>
<dbReference type="Proteomes" id="UP001429984">
    <property type="component" value="Unassembled WGS sequence"/>
</dbReference>
<dbReference type="InterPro" id="IPR003779">
    <property type="entry name" value="CMD-like"/>
</dbReference>
<dbReference type="Gene3D" id="1.20.1290.10">
    <property type="entry name" value="AhpD-like"/>
    <property type="match status" value="1"/>
</dbReference>
<evidence type="ECO:0000259" key="1">
    <source>
        <dbReference type="Pfam" id="PF02627"/>
    </source>
</evidence>
<dbReference type="NCBIfam" id="TIGR00778">
    <property type="entry name" value="ahpD_dom"/>
    <property type="match status" value="1"/>
</dbReference>
<comment type="caution">
    <text evidence="2">The sequence shown here is derived from an EMBL/GenBank/DDBJ whole genome shotgun (WGS) entry which is preliminary data.</text>
</comment>
<evidence type="ECO:0000313" key="2">
    <source>
        <dbReference type="EMBL" id="MBF6023630.1"/>
    </source>
</evidence>
<feature type="domain" description="Carboxymuconolactone decarboxylase-like" evidence="1">
    <location>
        <begin position="35"/>
        <end position="114"/>
    </location>
</feature>
<reference evidence="2 3" key="1">
    <citation type="submission" date="2020-11" db="EMBL/GenBank/DDBJ databases">
        <title>Draft Genome Sequence and Secondary Metabolite Biosynthetic Potential of the Lysobacter niastensis Type strain DSM 18481.</title>
        <authorList>
            <person name="Turrini P."/>
            <person name="Artuso I."/>
            <person name="Tescari M."/>
            <person name="Lugli G.A."/>
            <person name="Frangipani E."/>
            <person name="Ventura M."/>
            <person name="Visca P."/>
        </authorList>
    </citation>
    <scope>NUCLEOTIDE SEQUENCE [LARGE SCALE GENOMIC DNA]</scope>
    <source>
        <strain evidence="2 3">DSM 18481</strain>
    </source>
</reference>
<dbReference type="RefSeq" id="WP_194930225.1">
    <property type="nucleotide sequence ID" value="NZ_JADLZT010000003.1"/>
</dbReference>
<proteinExistence type="predicted"/>
<dbReference type="EMBL" id="JADLZT010000003">
    <property type="protein sequence ID" value="MBF6023630.1"/>
    <property type="molecule type" value="Genomic_DNA"/>
</dbReference>
<dbReference type="Pfam" id="PF02627">
    <property type="entry name" value="CMD"/>
    <property type="match status" value="1"/>
</dbReference>
<dbReference type="PANTHER" id="PTHR33930">
    <property type="entry name" value="ALKYL HYDROPEROXIDE REDUCTASE AHPD"/>
    <property type="match status" value="1"/>
</dbReference>
<keyword evidence="3" id="KW-1185">Reference proteome</keyword>